<sequence length="85" mass="9936">MITAVALSFLRLSSSHPRFFSFIFSFFSLTKDSIISSHFFLKLKLWEIINQNQTSSLMILICITLEILSFCIQETIQVQFLFLHL</sequence>
<accession>A0A6A4NVK4</accession>
<evidence type="ECO:0000313" key="1">
    <source>
        <dbReference type="EMBL" id="KAE9597666.1"/>
    </source>
</evidence>
<comment type="caution">
    <text evidence="1">The sequence shown here is derived from an EMBL/GenBank/DDBJ whole genome shotgun (WGS) entry which is preliminary data.</text>
</comment>
<protein>
    <submittedName>
        <fullName evidence="1">Uncharacterized protein</fullName>
    </submittedName>
</protein>
<name>A0A6A4NVK4_LUPAL</name>
<dbReference type="Proteomes" id="UP000447434">
    <property type="component" value="Chromosome 16"/>
</dbReference>
<organism evidence="1 2">
    <name type="scientific">Lupinus albus</name>
    <name type="common">White lupine</name>
    <name type="synonym">Lupinus termis</name>
    <dbReference type="NCBI Taxonomy" id="3870"/>
    <lineage>
        <taxon>Eukaryota</taxon>
        <taxon>Viridiplantae</taxon>
        <taxon>Streptophyta</taxon>
        <taxon>Embryophyta</taxon>
        <taxon>Tracheophyta</taxon>
        <taxon>Spermatophyta</taxon>
        <taxon>Magnoliopsida</taxon>
        <taxon>eudicotyledons</taxon>
        <taxon>Gunneridae</taxon>
        <taxon>Pentapetalae</taxon>
        <taxon>rosids</taxon>
        <taxon>fabids</taxon>
        <taxon>Fabales</taxon>
        <taxon>Fabaceae</taxon>
        <taxon>Papilionoideae</taxon>
        <taxon>50 kb inversion clade</taxon>
        <taxon>genistoids sensu lato</taxon>
        <taxon>core genistoids</taxon>
        <taxon>Genisteae</taxon>
        <taxon>Lupinus</taxon>
    </lineage>
</organism>
<dbReference type="AlphaFoldDB" id="A0A6A4NVK4"/>
<gene>
    <name evidence="1" type="ORF">Lalb_Chr16g0389001</name>
</gene>
<reference evidence="2" key="1">
    <citation type="journal article" date="2020" name="Nat. Commun.">
        <title>Genome sequence of the cluster root forming white lupin.</title>
        <authorList>
            <person name="Hufnagel B."/>
            <person name="Marques A."/>
            <person name="Soriano A."/>
            <person name="Marques L."/>
            <person name="Divol F."/>
            <person name="Doumas P."/>
            <person name="Sallet E."/>
            <person name="Mancinotti D."/>
            <person name="Carrere S."/>
            <person name="Marande W."/>
            <person name="Arribat S."/>
            <person name="Keller J."/>
            <person name="Huneau C."/>
            <person name="Blein T."/>
            <person name="Aime D."/>
            <person name="Laguerre M."/>
            <person name="Taylor J."/>
            <person name="Schubert V."/>
            <person name="Nelson M."/>
            <person name="Geu-Flores F."/>
            <person name="Crespi M."/>
            <person name="Gallardo-Guerrero K."/>
            <person name="Delaux P.-M."/>
            <person name="Salse J."/>
            <person name="Berges H."/>
            <person name="Guyot R."/>
            <person name="Gouzy J."/>
            <person name="Peret B."/>
        </authorList>
    </citation>
    <scope>NUCLEOTIDE SEQUENCE [LARGE SCALE GENOMIC DNA]</scope>
    <source>
        <strain evidence="2">cv. Amiga</strain>
    </source>
</reference>
<evidence type="ECO:0000313" key="2">
    <source>
        <dbReference type="Proteomes" id="UP000447434"/>
    </source>
</evidence>
<proteinExistence type="predicted"/>
<keyword evidence="2" id="KW-1185">Reference proteome</keyword>
<dbReference type="EMBL" id="WOCE01000016">
    <property type="protein sequence ID" value="KAE9597666.1"/>
    <property type="molecule type" value="Genomic_DNA"/>
</dbReference>